<sequence>MNLLGKVALVTGAGTGIGKGIAIELAKQGAKVGIHYHSSDAGAKDTQQRISELNGESFIVKANVMRKEEIDHMVKTVADYFGGIDILVNNAALQLNVELFDYEDEAYDHVMQTNLKGYWQCIQAVIPYMKEKGSGRIINISSVHGKRPTDFDPVYAMTKGGIKMLVRESAIELAKYGITVNEIEPGAVDVGKGKRSEPRDAEEKAKRNAELRWKFPLGRVGLPADIGHMAAYIASDQTEFMTGASVRLDGGSMLL</sequence>
<dbReference type="FunFam" id="3.40.50.720:FF:000084">
    <property type="entry name" value="Short-chain dehydrogenase reductase"/>
    <property type="match status" value="1"/>
</dbReference>
<dbReference type="PANTHER" id="PTHR43639:SF1">
    <property type="entry name" value="SHORT-CHAIN DEHYDROGENASE_REDUCTASE FAMILY PROTEIN"/>
    <property type="match status" value="1"/>
</dbReference>
<comment type="caution">
    <text evidence="3">The sequence shown here is derived from an EMBL/GenBank/DDBJ whole genome shotgun (WGS) entry which is preliminary data.</text>
</comment>
<evidence type="ECO:0000313" key="4">
    <source>
        <dbReference type="Proteomes" id="UP000656813"/>
    </source>
</evidence>
<dbReference type="PRINTS" id="PR00081">
    <property type="entry name" value="GDHRDH"/>
</dbReference>
<dbReference type="GO" id="GO:0016491">
    <property type="term" value="F:oxidoreductase activity"/>
    <property type="evidence" value="ECO:0007669"/>
    <property type="project" value="UniProtKB-KW"/>
</dbReference>
<reference evidence="3" key="2">
    <citation type="submission" date="2020-09" db="EMBL/GenBank/DDBJ databases">
        <authorList>
            <person name="Sun Q."/>
            <person name="Zhou Y."/>
        </authorList>
    </citation>
    <scope>NUCLEOTIDE SEQUENCE</scope>
    <source>
        <strain evidence="3">CGMCC 1.12777</strain>
    </source>
</reference>
<organism evidence="3 4">
    <name type="scientific">Pullulanibacillus pueri</name>
    <dbReference type="NCBI Taxonomy" id="1437324"/>
    <lineage>
        <taxon>Bacteria</taxon>
        <taxon>Bacillati</taxon>
        <taxon>Bacillota</taxon>
        <taxon>Bacilli</taxon>
        <taxon>Bacillales</taxon>
        <taxon>Sporolactobacillaceae</taxon>
        <taxon>Pullulanibacillus</taxon>
    </lineage>
</organism>
<dbReference type="PRINTS" id="PR00080">
    <property type="entry name" value="SDRFAMILY"/>
</dbReference>
<keyword evidence="2" id="KW-0560">Oxidoreductase</keyword>
<name>A0A8J3ELF8_9BACL</name>
<dbReference type="AlphaFoldDB" id="A0A8J3ELF8"/>
<dbReference type="InterPro" id="IPR036291">
    <property type="entry name" value="NAD(P)-bd_dom_sf"/>
</dbReference>
<evidence type="ECO:0000256" key="2">
    <source>
        <dbReference type="ARBA" id="ARBA00023002"/>
    </source>
</evidence>
<dbReference type="Gene3D" id="3.40.50.720">
    <property type="entry name" value="NAD(P)-binding Rossmann-like Domain"/>
    <property type="match status" value="1"/>
</dbReference>
<reference evidence="3" key="1">
    <citation type="journal article" date="2014" name="Int. J. Syst. Evol. Microbiol.">
        <title>Complete genome sequence of Corynebacterium casei LMG S-19264T (=DSM 44701T), isolated from a smear-ripened cheese.</title>
        <authorList>
            <consortium name="US DOE Joint Genome Institute (JGI-PGF)"/>
            <person name="Walter F."/>
            <person name="Albersmeier A."/>
            <person name="Kalinowski J."/>
            <person name="Ruckert C."/>
        </authorList>
    </citation>
    <scope>NUCLEOTIDE SEQUENCE</scope>
    <source>
        <strain evidence="3">CGMCC 1.12777</strain>
    </source>
</reference>
<dbReference type="Pfam" id="PF13561">
    <property type="entry name" value="adh_short_C2"/>
    <property type="match status" value="1"/>
</dbReference>
<comment type="similarity">
    <text evidence="1">Belongs to the short-chain dehydrogenases/reductases (SDR) family.</text>
</comment>
<dbReference type="RefSeq" id="WP_188495940.1">
    <property type="nucleotide sequence ID" value="NZ_BMFV01000003.1"/>
</dbReference>
<dbReference type="GO" id="GO:0008206">
    <property type="term" value="P:bile acid metabolic process"/>
    <property type="evidence" value="ECO:0007669"/>
    <property type="project" value="UniProtKB-ARBA"/>
</dbReference>
<dbReference type="InterPro" id="IPR002347">
    <property type="entry name" value="SDR_fam"/>
</dbReference>
<accession>A0A8J3ELF8</accession>
<keyword evidence="4" id="KW-1185">Reference proteome</keyword>
<evidence type="ECO:0000313" key="3">
    <source>
        <dbReference type="EMBL" id="GGH76172.1"/>
    </source>
</evidence>
<evidence type="ECO:0000256" key="1">
    <source>
        <dbReference type="ARBA" id="ARBA00006484"/>
    </source>
</evidence>
<dbReference type="SUPFAM" id="SSF51735">
    <property type="entry name" value="NAD(P)-binding Rossmann-fold domains"/>
    <property type="match status" value="1"/>
</dbReference>
<proteinExistence type="inferred from homology"/>
<dbReference type="EMBL" id="BMFV01000003">
    <property type="protein sequence ID" value="GGH76172.1"/>
    <property type="molecule type" value="Genomic_DNA"/>
</dbReference>
<protein>
    <submittedName>
        <fullName evidence="3">Beta-ketoacyl-ACP reductase</fullName>
    </submittedName>
</protein>
<dbReference type="CDD" id="cd05233">
    <property type="entry name" value="SDR_c"/>
    <property type="match status" value="1"/>
</dbReference>
<gene>
    <name evidence="3" type="primary">fabG</name>
    <name evidence="3" type="ORF">GCM10007096_06200</name>
</gene>
<dbReference type="Proteomes" id="UP000656813">
    <property type="component" value="Unassembled WGS sequence"/>
</dbReference>
<dbReference type="PANTHER" id="PTHR43639">
    <property type="entry name" value="OXIDOREDUCTASE, SHORT-CHAIN DEHYDROGENASE/REDUCTASE FAMILY (AFU_ORTHOLOGUE AFUA_5G02870)"/>
    <property type="match status" value="1"/>
</dbReference>